<evidence type="ECO:0000256" key="1">
    <source>
        <dbReference type="SAM" id="MobiDB-lite"/>
    </source>
</evidence>
<accession>A0ABU8C3I6</accession>
<evidence type="ECO:0000259" key="2">
    <source>
        <dbReference type="Pfam" id="PF18582"/>
    </source>
</evidence>
<dbReference type="InterPro" id="IPR040698">
    <property type="entry name" value="HZS_alpha_mid"/>
</dbReference>
<dbReference type="Gene3D" id="2.120.10.30">
    <property type="entry name" value="TolB, C-terminal domain"/>
    <property type="match status" value="1"/>
</dbReference>
<dbReference type="PROSITE" id="PS51257">
    <property type="entry name" value="PROKAR_LIPOPROTEIN"/>
    <property type="match status" value="1"/>
</dbReference>
<comment type="caution">
    <text evidence="3">The sequence shown here is derived from an EMBL/GenBank/DDBJ whole genome shotgun (WGS) entry which is preliminary data.</text>
</comment>
<sequence length="868" mass="94557">MITTTRLSFFVVTLLLVACKADISVQDEPVDPVVQEIALAFVERPLVVDDQPFDSGLQDPASFNPGARLILKQNAFAESAETDLTAELFDGDQLYDVKDLTASPDGLTLLFALRAPELANTPDELQPKWDLWRYDVLSKTLQPVISDPQQAQRGHDISPAFLPDGRIVFSSTRQTRSRQILLDEFKPQYTALDENLATPAFNLHVMNADGSGIEQLSVNLSHDLHPVVLDDGLILYSRWDNHGNRSMFNWYRMRPDGSENQLVYGWHSHNSGAEQSRVEFGKAVVLQDGSISLALATTGAEYYNSWPQQVALAIASDNEQPLYGEVLNLPAQTPLFPWAFDNTSRPERAGAINSYAPLKDNSGRYLVSWSPCRVVQNDTVYSCAQVADADELELAAPLYGLWLFNTVQQTQVPVRPGREGMLVSEPTVLQAYTEPAFVPPNPGLNAGLAAENAGIVDIRSVYDFAGVAGVNLAQLADPLQSTAAQRPVRYLRLVRGVPQPPEEVLDVPAFAFGVSRLQLMREILGMVPVAPDGSVRVKVPANVPFNLALLNAQGQAVSPLHQQWLSVRPGETLSCNGCHSAQSTAPHGRSSGEAPSANPGLSDGGNFSNTNPLLIAQPGETMAQMAARLNGEAELEQALHYIDIWTDPAKRSPDPTELISLQQLTTTAPVGTECYTQWLASCRLRIDYPSHIQPLWLADRRQLDPVTNEVLADHSCVSCHSRVDADGNTRVPVAQLELDAEPSDVQAQHLRSYRELLSADNEQELVGDVLVDRMVQATDANGNPLFVTDADGNLVLDDDGNPIPVMVPVAVAPALRANSAVASSAFFSRFAAGGSHQQYLSAAELMLVAAWLDIGAQYYNSPFAVPEQ</sequence>
<dbReference type="InterPro" id="IPR011042">
    <property type="entry name" value="6-blade_b-propeller_TolB-like"/>
</dbReference>
<proteinExistence type="predicted"/>
<dbReference type="Pfam" id="PF07676">
    <property type="entry name" value="PD40"/>
    <property type="match status" value="1"/>
</dbReference>
<reference evidence="3 4" key="1">
    <citation type="journal article" date="2023" name="Ecotoxicol. Environ. Saf.">
        <title>Mercury remediation potential of mercury-resistant strain Rheinheimera metallidurans sp. nov. isolated from a municipal waste dumping site.</title>
        <authorList>
            <person name="Yadav V."/>
            <person name="Manjhi A."/>
            <person name="Vadakedath N."/>
        </authorList>
    </citation>
    <scope>NUCLEOTIDE SEQUENCE [LARGE SCALE GENOMIC DNA]</scope>
    <source>
        <strain evidence="3 4">E-49</strain>
    </source>
</reference>
<dbReference type="Proteomes" id="UP001375382">
    <property type="component" value="Unassembled WGS sequence"/>
</dbReference>
<feature type="domain" description="Hydrazine synthase alpha subunit middle" evidence="2">
    <location>
        <begin position="519"/>
        <end position="579"/>
    </location>
</feature>
<keyword evidence="4" id="KW-1185">Reference proteome</keyword>
<protein>
    <recommendedName>
        <fullName evidence="2">Hydrazine synthase alpha subunit middle domain-containing protein</fullName>
    </recommendedName>
</protein>
<evidence type="ECO:0000313" key="4">
    <source>
        <dbReference type="Proteomes" id="UP001375382"/>
    </source>
</evidence>
<name>A0ABU8C3I6_9GAMM</name>
<dbReference type="Pfam" id="PF18582">
    <property type="entry name" value="HZS_alpha"/>
    <property type="match status" value="1"/>
</dbReference>
<evidence type="ECO:0000313" key="3">
    <source>
        <dbReference type="EMBL" id="MEH8016223.1"/>
    </source>
</evidence>
<dbReference type="RefSeq" id="WP_335734636.1">
    <property type="nucleotide sequence ID" value="NZ_JALAAR010000002.1"/>
</dbReference>
<dbReference type="EMBL" id="JALAAR010000002">
    <property type="protein sequence ID" value="MEH8016223.1"/>
    <property type="molecule type" value="Genomic_DNA"/>
</dbReference>
<gene>
    <name evidence="3" type="ORF">MN202_03160</name>
</gene>
<organism evidence="3 4">
    <name type="scientific">Rheinheimera muenzenbergensis</name>
    <dbReference type="NCBI Taxonomy" id="1193628"/>
    <lineage>
        <taxon>Bacteria</taxon>
        <taxon>Pseudomonadati</taxon>
        <taxon>Pseudomonadota</taxon>
        <taxon>Gammaproteobacteria</taxon>
        <taxon>Chromatiales</taxon>
        <taxon>Chromatiaceae</taxon>
        <taxon>Rheinheimera</taxon>
    </lineage>
</organism>
<dbReference type="InterPro" id="IPR011659">
    <property type="entry name" value="WD40"/>
</dbReference>
<dbReference type="SUPFAM" id="SSF82171">
    <property type="entry name" value="DPP6 N-terminal domain-like"/>
    <property type="match status" value="1"/>
</dbReference>
<feature type="region of interest" description="Disordered" evidence="1">
    <location>
        <begin position="577"/>
        <end position="613"/>
    </location>
</feature>